<proteinExistence type="predicted"/>
<dbReference type="AlphaFoldDB" id="A0A944DU53"/>
<dbReference type="Proteomes" id="UP000692896">
    <property type="component" value="Unassembled WGS sequence"/>
</dbReference>
<feature type="non-terminal residue" evidence="1">
    <location>
        <position position="1"/>
    </location>
</feature>
<protein>
    <submittedName>
        <fullName evidence="1">Type IV secretion protein Rhs</fullName>
    </submittedName>
</protein>
<sequence length="160" mass="17317">TPDPIGLLGGLNLYQYAPTPLTWIDPWGWACKSAVSGNKGRTKALNDLKRNKFKIVAEEVTMKVNGKRIRADFVARDQHGKLHVFEVKHGTGKLTPNQTDSKVFDMTKPANTTQHLGGGTIKPSAGTKGSFKVDTKGKPGVPLGGKGAHHNATFNLLIYK</sequence>
<evidence type="ECO:0000313" key="1">
    <source>
        <dbReference type="EMBL" id="MBT2332300.1"/>
    </source>
</evidence>
<accession>A0A944DU53</accession>
<comment type="caution">
    <text evidence="1">The sequence shown here is derived from an EMBL/GenBank/DDBJ whole genome shotgun (WGS) entry which is preliminary data.</text>
</comment>
<gene>
    <name evidence="1" type="ORF">J7E47_26660</name>
</gene>
<name>A0A944DU53_PSEFL</name>
<reference evidence="1" key="1">
    <citation type="submission" date="2021-03" db="EMBL/GenBank/DDBJ databases">
        <title>Genomic analysis provides insights into the functional capacity of soil bacteria communities inhabiting an altitudinal gradient in the Atacama Desert.</title>
        <authorList>
            <person name="Gonzalez M."/>
            <person name="Maldonado J."/>
            <person name="Maza F."/>
            <person name="Hodar C."/>
            <person name="Cortes M."/>
            <person name="Palma R."/>
            <person name="Andreani C."/>
            <person name="Gaete A."/>
            <person name="Vasquez-Dean J."/>
            <person name="Acuna V."/>
            <person name="Aguado M."/>
            <person name="Mandakovic D."/>
            <person name="Latorre M."/>
            <person name="Orellana A."/>
            <person name="Gutierrez R."/>
            <person name="Montecino M."/>
            <person name="Allende M."/>
            <person name="Maass A."/>
            <person name="Cambiazo V."/>
        </authorList>
    </citation>
    <scope>NUCLEOTIDE SEQUENCE</scope>
    <source>
        <strain evidence="1">ISL-25</strain>
    </source>
</reference>
<organism evidence="1 2">
    <name type="scientific">Pseudomonas fluorescens</name>
    <dbReference type="NCBI Taxonomy" id="294"/>
    <lineage>
        <taxon>Bacteria</taxon>
        <taxon>Pseudomonadati</taxon>
        <taxon>Pseudomonadota</taxon>
        <taxon>Gammaproteobacteria</taxon>
        <taxon>Pseudomonadales</taxon>
        <taxon>Pseudomonadaceae</taxon>
        <taxon>Pseudomonas</taxon>
    </lineage>
</organism>
<dbReference type="EMBL" id="JAGGOB010000087">
    <property type="protein sequence ID" value="MBT2332300.1"/>
    <property type="molecule type" value="Genomic_DNA"/>
</dbReference>
<evidence type="ECO:0000313" key="2">
    <source>
        <dbReference type="Proteomes" id="UP000692896"/>
    </source>
</evidence>